<dbReference type="InterPro" id="IPR016174">
    <property type="entry name" value="Di-haem_cyt_TM"/>
</dbReference>
<keyword evidence="15 20" id="KW-0496">Mitochondrion</keyword>
<reference evidence="23" key="1">
    <citation type="submission" date="2011-11" db="EMBL/GenBank/DDBJ databases">
        <authorList>
            <person name="Yang J.-S."/>
            <person name="Nagasawa H."/>
            <person name="Fujiwara Y."/>
            <person name="Tsuchida S."/>
            <person name="Yang W.-J."/>
        </authorList>
    </citation>
    <scope>NUCLEOTIDE SEQUENCE</scope>
</reference>
<comment type="cofactor">
    <cofactor evidence="20">
        <name>heme b</name>
        <dbReference type="ChEBI" id="CHEBI:60344"/>
    </cofactor>
    <text evidence="20">Binds 2 heme groups non-covalently.</text>
</comment>
<organism evidence="23">
    <name type="scientific">Austinograea alayseae</name>
    <name type="common">Crab</name>
    <dbReference type="NCBI Taxonomy" id="1131899"/>
    <lineage>
        <taxon>Eukaryota</taxon>
        <taxon>Metazoa</taxon>
        <taxon>Ecdysozoa</taxon>
        <taxon>Arthropoda</taxon>
        <taxon>Crustacea</taxon>
        <taxon>Multicrustacea</taxon>
        <taxon>Malacostraca</taxon>
        <taxon>Eumalacostraca</taxon>
        <taxon>Eucarida</taxon>
        <taxon>Decapoda</taxon>
        <taxon>Pleocyemata</taxon>
        <taxon>Brachyura</taxon>
        <taxon>Eubrachyura</taxon>
        <taxon>Bythograeoidea</taxon>
        <taxon>Bythograeidae</taxon>
        <taxon>Austinograea</taxon>
    </lineage>
</organism>
<dbReference type="InterPro" id="IPR048260">
    <property type="entry name" value="Cytochrome_b_C_euk/bac"/>
</dbReference>
<feature type="binding site" description="axial binding residue" evidence="19">
    <location>
        <position position="197"/>
    </location>
    <ligand>
        <name>heme b</name>
        <dbReference type="ChEBI" id="CHEBI:60344"/>
        <label>b566</label>
    </ligand>
    <ligandPart>
        <name>Fe</name>
        <dbReference type="ChEBI" id="CHEBI:18248"/>
    </ligandPart>
</feature>
<feature type="transmembrane region" description="Helical" evidence="20">
    <location>
        <begin position="230"/>
        <end position="251"/>
    </location>
</feature>
<dbReference type="InterPro" id="IPR005797">
    <property type="entry name" value="Cyt_b/b6_N"/>
</dbReference>
<dbReference type="PIRSF" id="PIRSF038885">
    <property type="entry name" value="COB"/>
    <property type="match status" value="1"/>
</dbReference>
<feature type="binding site" description="axial binding residue" evidence="19">
    <location>
        <position position="84"/>
    </location>
    <ligand>
        <name>heme b</name>
        <dbReference type="ChEBI" id="CHEBI:60344"/>
        <label>b562</label>
    </ligand>
    <ligandPart>
        <name>Fe</name>
        <dbReference type="ChEBI" id="CHEBI:18248"/>
    </ligandPart>
</feature>
<accession>M1EU85</accession>
<dbReference type="InterPro" id="IPR027387">
    <property type="entry name" value="Cytb/b6-like_sf"/>
</dbReference>
<evidence type="ECO:0000256" key="11">
    <source>
        <dbReference type="ARBA" id="ARBA00022982"/>
    </source>
</evidence>
<evidence type="ECO:0000256" key="15">
    <source>
        <dbReference type="ARBA" id="ARBA00023128"/>
    </source>
</evidence>
<dbReference type="GO" id="GO:0006122">
    <property type="term" value="P:mitochondrial electron transport, ubiquinol to cytochrome c"/>
    <property type="evidence" value="ECO:0007669"/>
    <property type="project" value="TreeGrafter"/>
</dbReference>
<evidence type="ECO:0000313" key="23">
    <source>
        <dbReference type="EMBL" id="AEX32653.1"/>
    </source>
</evidence>
<comment type="similarity">
    <text evidence="17 20">Belongs to the cytochrome b family.</text>
</comment>
<comment type="subcellular location">
    <subcellularLocation>
        <location evidence="2">Mitochondrion inner membrane</location>
        <topology evidence="2">Multi-pass membrane protein</topology>
    </subcellularLocation>
</comment>
<dbReference type="InterPro" id="IPR030689">
    <property type="entry name" value="Cytochrome_b"/>
</dbReference>
<dbReference type="GeneID" id="14657013"/>
<keyword evidence="11 20" id="KW-0249">Electron transport</keyword>
<evidence type="ECO:0000256" key="14">
    <source>
        <dbReference type="ARBA" id="ARBA00023075"/>
    </source>
</evidence>
<comment type="subunit">
    <text evidence="3">The main subunits of complex b-c1 are: cytochrome b, cytochrome c1 and the Rieske protein.</text>
</comment>
<dbReference type="SUPFAM" id="SSF81648">
    <property type="entry name" value="a domain/subunit of cytochrome bc1 complex (Ubiquinol-cytochrome c reductase)"/>
    <property type="match status" value="1"/>
</dbReference>
<feature type="transmembrane region" description="Helical" evidence="20">
    <location>
        <begin position="31"/>
        <end position="57"/>
    </location>
</feature>
<feature type="binding site" description="axial binding residue" evidence="19">
    <location>
        <position position="183"/>
    </location>
    <ligand>
        <name>heme b</name>
        <dbReference type="ChEBI" id="CHEBI:60344"/>
        <label>b562</label>
    </ligand>
    <ligandPart>
        <name>Fe</name>
        <dbReference type="ChEBI" id="CHEBI:18248"/>
    </ligandPart>
</feature>
<evidence type="ECO:0000259" key="21">
    <source>
        <dbReference type="PROSITE" id="PS51002"/>
    </source>
</evidence>
<feature type="domain" description="Cytochrome b/b6 C-terminal region profile" evidence="22">
    <location>
        <begin position="211"/>
        <end position="378"/>
    </location>
</feature>
<comment type="function">
    <text evidence="1 20">Component of the ubiquinol-cytochrome c reductase complex (complex III or cytochrome b-c1 complex) that is part of the mitochondrial respiratory chain. The b-c1 complex mediates electron transfer from ubiquinol to cytochrome c. Contributes to the generation of a proton gradient across the mitochondrial membrane that is then used for ATP synthesis.</text>
</comment>
<evidence type="ECO:0000256" key="12">
    <source>
        <dbReference type="ARBA" id="ARBA00022989"/>
    </source>
</evidence>
<dbReference type="PANTHER" id="PTHR19271:SF16">
    <property type="entry name" value="CYTOCHROME B"/>
    <property type="match status" value="1"/>
</dbReference>
<evidence type="ECO:0000256" key="20">
    <source>
        <dbReference type="RuleBase" id="RU362117"/>
    </source>
</evidence>
<dbReference type="RefSeq" id="YP_007474263.1">
    <property type="nucleotide sequence ID" value="NC_020314.1"/>
</dbReference>
<dbReference type="Gene3D" id="1.20.810.10">
    <property type="entry name" value="Cytochrome Bc1 Complex, Chain C"/>
    <property type="match status" value="1"/>
</dbReference>
<geneLocation type="mitochondrion" evidence="23"/>
<dbReference type="SUPFAM" id="SSF81342">
    <property type="entry name" value="Transmembrane di-heme cytochromes"/>
    <property type="match status" value="1"/>
</dbReference>
<dbReference type="GO" id="GO:0016491">
    <property type="term" value="F:oxidoreductase activity"/>
    <property type="evidence" value="ECO:0007669"/>
    <property type="project" value="UniProtKB-UniRule"/>
</dbReference>
<dbReference type="PROSITE" id="PS51002">
    <property type="entry name" value="CYTB_NTER"/>
    <property type="match status" value="1"/>
</dbReference>
<evidence type="ECO:0000256" key="17">
    <source>
        <dbReference type="ARBA" id="ARBA00061233"/>
    </source>
</evidence>
<dbReference type="GO" id="GO:0005743">
    <property type="term" value="C:mitochondrial inner membrane"/>
    <property type="evidence" value="ECO:0007669"/>
    <property type="project" value="UniProtKB-SubCell"/>
</dbReference>
<evidence type="ECO:0000256" key="8">
    <source>
        <dbReference type="ARBA" id="ARBA00022692"/>
    </source>
</evidence>
<dbReference type="CDD" id="cd00290">
    <property type="entry name" value="cytochrome_b_C"/>
    <property type="match status" value="1"/>
</dbReference>
<dbReference type="InterPro" id="IPR036150">
    <property type="entry name" value="Cyt_b/b6_C_sf"/>
</dbReference>
<dbReference type="Pfam" id="PF00032">
    <property type="entry name" value="Cytochrom_B_C"/>
    <property type="match status" value="1"/>
</dbReference>
<dbReference type="PROSITE" id="PS51003">
    <property type="entry name" value="CYTB_CTER"/>
    <property type="match status" value="1"/>
</dbReference>
<feature type="transmembrane region" description="Helical" evidence="20">
    <location>
        <begin position="78"/>
        <end position="99"/>
    </location>
</feature>
<evidence type="ECO:0000259" key="22">
    <source>
        <dbReference type="PROSITE" id="PS51003"/>
    </source>
</evidence>
<sequence>MTTPMRKSHPLFKIMNNALVDMPLPSNISTLWNFGSLLGLCLVIQIATGLFLSMHYTAHIDLAFSSVAHICRDVNYGWLLRTTHADGASFFFICLYIHIGRGMFYGSYMMLHAWMVGVIILFMIMATAFLGYVLPWGQMSFWGATVITNLFSAIPYVGTDLVQWIWGGFSVDNATLTRFFTFHFILPFIAAAMSLIHILFLHQTGANNPLGISSQVDKLPLHPYFTFKDIVGFIVMLSALLLLSLLNPYLLGDPDNFVPANPLVTPIHIQPEWYFLFAYAILRSIPNKLGGVIALVASVMILMILPFSHVSKFRSLTFYPLNQIMFWFLVAILFLLTWIGARPVEDPYIITGQILTILYFSFFLINPLSLLWWDKMLK</sequence>
<keyword evidence="6 19" id="KW-0349">Heme</keyword>
<dbReference type="GO" id="GO:0008121">
    <property type="term" value="F:quinol-cytochrome-c reductase activity"/>
    <property type="evidence" value="ECO:0007669"/>
    <property type="project" value="InterPro"/>
</dbReference>
<dbReference type="EMBL" id="JQ035660">
    <property type="protein sequence ID" value="AEX32653.1"/>
    <property type="molecule type" value="Genomic_DNA"/>
</dbReference>
<evidence type="ECO:0000256" key="9">
    <source>
        <dbReference type="ARBA" id="ARBA00022723"/>
    </source>
</evidence>
<feature type="transmembrane region" description="Helical" evidence="20">
    <location>
        <begin position="348"/>
        <end position="373"/>
    </location>
</feature>
<comment type="cofactor">
    <cofactor evidence="19">
        <name>heme</name>
        <dbReference type="ChEBI" id="CHEBI:30413"/>
    </cofactor>
    <text evidence="19">Binds 2 heme groups non-covalently.</text>
</comment>
<reference evidence="23" key="2">
    <citation type="journal article" date="2013" name="Mol. Biol. Evol.">
        <title>When did decapods invade hydrothermal vents? Clues from the Western pacific and Indian oceans.</title>
        <authorList>
            <person name="Yang J.S."/>
            <person name="Lu B."/>
            <person name="Chen D.F."/>
            <person name="Yu Y.Q."/>
            <person name="Yang F."/>
            <person name="Nagasawa H."/>
            <person name="Tsuchida S."/>
            <person name="Fujiwara Y."/>
            <person name="Yang W.J."/>
        </authorList>
    </citation>
    <scope>NUCLEOTIDE SEQUENCE</scope>
</reference>
<keyword evidence="7 20" id="KW-0679">Respiratory chain</keyword>
<keyword evidence="13 19" id="KW-0408">Iron</keyword>
<evidence type="ECO:0000256" key="19">
    <source>
        <dbReference type="PIRSR" id="PIRSR038885-2"/>
    </source>
</evidence>
<feature type="transmembrane region" description="Helical" evidence="20">
    <location>
        <begin position="289"/>
        <end position="309"/>
    </location>
</feature>
<keyword evidence="14" id="KW-0830">Ubiquinone</keyword>
<evidence type="ECO:0000256" key="7">
    <source>
        <dbReference type="ARBA" id="ARBA00022660"/>
    </source>
</evidence>
<keyword evidence="12 20" id="KW-1133">Transmembrane helix</keyword>
<dbReference type="CTD" id="4519"/>
<feature type="transmembrane region" description="Helical" evidence="20">
    <location>
        <begin position="179"/>
        <end position="201"/>
    </location>
</feature>
<protein>
    <recommendedName>
        <fullName evidence="4 20">Cytochrome b</fullName>
    </recommendedName>
</protein>
<feature type="binding site" description="axial binding residue" evidence="19">
    <location>
        <position position="98"/>
    </location>
    <ligand>
        <name>heme b</name>
        <dbReference type="ChEBI" id="CHEBI:60344"/>
        <label>b566</label>
    </ligand>
    <ligandPart>
        <name>Fe</name>
        <dbReference type="ChEBI" id="CHEBI:18248"/>
    </ligandPart>
</feature>
<dbReference type="FunFam" id="1.20.810.10:FF:000002">
    <property type="entry name" value="Cytochrome b"/>
    <property type="match status" value="1"/>
</dbReference>
<dbReference type="Pfam" id="PF00033">
    <property type="entry name" value="Cytochrome_B"/>
    <property type="match status" value="1"/>
</dbReference>
<evidence type="ECO:0000256" key="16">
    <source>
        <dbReference type="ARBA" id="ARBA00023136"/>
    </source>
</evidence>
<evidence type="ECO:0000256" key="2">
    <source>
        <dbReference type="ARBA" id="ARBA00004448"/>
    </source>
</evidence>
<feature type="domain" description="Cytochrome b/b6 N-terminal region profile" evidence="21">
    <location>
        <begin position="1"/>
        <end position="210"/>
    </location>
</feature>
<evidence type="ECO:0000256" key="3">
    <source>
        <dbReference type="ARBA" id="ARBA00011649"/>
    </source>
</evidence>
<evidence type="ECO:0000256" key="10">
    <source>
        <dbReference type="ARBA" id="ARBA00022792"/>
    </source>
</evidence>
<evidence type="ECO:0000256" key="18">
    <source>
        <dbReference type="PIRSR" id="PIRSR038885-1"/>
    </source>
</evidence>
<feature type="binding site" evidence="18">
    <location>
        <position position="202"/>
    </location>
    <ligand>
        <name>a ubiquinone</name>
        <dbReference type="ChEBI" id="CHEBI:16389"/>
    </ligand>
</feature>
<evidence type="ECO:0000256" key="5">
    <source>
        <dbReference type="ARBA" id="ARBA00022448"/>
    </source>
</evidence>
<dbReference type="PANTHER" id="PTHR19271">
    <property type="entry name" value="CYTOCHROME B"/>
    <property type="match status" value="1"/>
</dbReference>
<proteinExistence type="inferred from homology"/>
<name>M1EU85_AUSAL</name>
<dbReference type="CDD" id="cd00284">
    <property type="entry name" value="Cytochrome_b_N"/>
    <property type="match status" value="1"/>
</dbReference>
<feature type="transmembrane region" description="Helical" evidence="20">
    <location>
        <begin position="321"/>
        <end position="341"/>
    </location>
</feature>
<evidence type="ECO:0000256" key="4">
    <source>
        <dbReference type="ARBA" id="ARBA00013531"/>
    </source>
</evidence>
<dbReference type="GO" id="GO:0045275">
    <property type="term" value="C:respiratory chain complex III"/>
    <property type="evidence" value="ECO:0007669"/>
    <property type="project" value="InterPro"/>
</dbReference>
<evidence type="ECO:0000256" key="6">
    <source>
        <dbReference type="ARBA" id="ARBA00022617"/>
    </source>
</evidence>
<keyword evidence="9 19" id="KW-0479">Metal-binding</keyword>
<keyword evidence="8 20" id="KW-0812">Transmembrane</keyword>
<feature type="transmembrane region" description="Helical" evidence="20">
    <location>
        <begin position="141"/>
        <end position="159"/>
    </location>
</feature>
<dbReference type="InterPro" id="IPR048259">
    <property type="entry name" value="Cytochrome_b_N_euk/bac"/>
</dbReference>
<dbReference type="GO" id="GO:0046872">
    <property type="term" value="F:metal ion binding"/>
    <property type="evidence" value="ECO:0007669"/>
    <property type="project" value="UniProtKB-UniRule"/>
</dbReference>
<feature type="transmembrane region" description="Helical" evidence="20">
    <location>
        <begin position="111"/>
        <end position="134"/>
    </location>
</feature>
<dbReference type="InterPro" id="IPR005798">
    <property type="entry name" value="Cyt_b/b6_C"/>
</dbReference>
<gene>
    <name evidence="23" type="primary">CYTB</name>
</gene>
<evidence type="ECO:0000256" key="1">
    <source>
        <dbReference type="ARBA" id="ARBA00002566"/>
    </source>
</evidence>
<keyword evidence="5 20" id="KW-0813">Transport</keyword>
<evidence type="ECO:0000256" key="13">
    <source>
        <dbReference type="ARBA" id="ARBA00023004"/>
    </source>
</evidence>
<dbReference type="AlphaFoldDB" id="M1EU85"/>
<keyword evidence="10" id="KW-0999">Mitochondrion inner membrane</keyword>
<keyword evidence="16 20" id="KW-0472">Membrane</keyword>